<comment type="caution">
    <text evidence="1">The sequence shown here is derived from an EMBL/GenBank/DDBJ whole genome shotgun (WGS) entry which is preliminary data.</text>
</comment>
<accession>A0A2G9YVZ9</accession>
<dbReference type="Proteomes" id="UP000230273">
    <property type="component" value="Unassembled WGS sequence"/>
</dbReference>
<evidence type="ECO:0000313" key="2">
    <source>
        <dbReference type="Proteomes" id="UP000230273"/>
    </source>
</evidence>
<sequence length="66" mass="7269">MSEHSLAPDRRKIVEIWNGNTLMGAIYPTNTGIKVVSKYIADNPEGAIEINRSELPPIPAILINLI</sequence>
<name>A0A2G9YVZ9_9BACT</name>
<dbReference type="AlphaFoldDB" id="A0A2G9YVZ9"/>
<protein>
    <submittedName>
        <fullName evidence="1">Uncharacterized protein</fullName>
    </submittedName>
</protein>
<proteinExistence type="predicted"/>
<evidence type="ECO:0000313" key="1">
    <source>
        <dbReference type="EMBL" id="PIP23408.1"/>
    </source>
</evidence>
<organism evidence="1 2">
    <name type="scientific">Candidatus Nealsonbacteria bacterium CG23_combo_of_CG06-09_8_20_14_all_38_19</name>
    <dbReference type="NCBI Taxonomy" id="1974721"/>
    <lineage>
        <taxon>Bacteria</taxon>
        <taxon>Candidatus Nealsoniibacteriota</taxon>
    </lineage>
</organism>
<gene>
    <name evidence="1" type="ORF">COX36_03490</name>
</gene>
<dbReference type="EMBL" id="PCRP01000057">
    <property type="protein sequence ID" value="PIP23408.1"/>
    <property type="molecule type" value="Genomic_DNA"/>
</dbReference>
<reference evidence="1 2" key="1">
    <citation type="submission" date="2017-09" db="EMBL/GenBank/DDBJ databases">
        <title>Depth-based differentiation of microbial function through sediment-hosted aquifers and enrichment of novel symbionts in the deep terrestrial subsurface.</title>
        <authorList>
            <person name="Probst A.J."/>
            <person name="Ladd B."/>
            <person name="Jarett J.K."/>
            <person name="Geller-Mcgrath D.E."/>
            <person name="Sieber C.M."/>
            <person name="Emerson J.B."/>
            <person name="Anantharaman K."/>
            <person name="Thomas B.C."/>
            <person name="Malmstrom R."/>
            <person name="Stieglmeier M."/>
            <person name="Klingl A."/>
            <person name="Woyke T."/>
            <person name="Ryan C.M."/>
            <person name="Banfield J.F."/>
        </authorList>
    </citation>
    <scope>NUCLEOTIDE SEQUENCE [LARGE SCALE GENOMIC DNA]</scope>
    <source>
        <strain evidence="1">CG23_combo_of_CG06-09_8_20_14_all_38_19</strain>
    </source>
</reference>